<dbReference type="RefSeq" id="WP_101073162.1">
    <property type="nucleotide sequence ID" value="NZ_PISP01000002.1"/>
</dbReference>
<feature type="signal peptide" evidence="1">
    <location>
        <begin position="1"/>
        <end position="20"/>
    </location>
</feature>
<proteinExistence type="predicted"/>
<evidence type="ECO:0008006" key="4">
    <source>
        <dbReference type="Google" id="ProtNLM"/>
    </source>
</evidence>
<comment type="caution">
    <text evidence="2">The sequence shown here is derived from an EMBL/GenBank/DDBJ whole genome shotgun (WGS) entry which is preliminary data.</text>
</comment>
<dbReference type="Pfam" id="PF11276">
    <property type="entry name" value="DUF3078"/>
    <property type="match status" value="1"/>
</dbReference>
<keyword evidence="3" id="KW-1185">Reference proteome</keyword>
<keyword evidence="1" id="KW-0732">Signal</keyword>
<evidence type="ECO:0000313" key="3">
    <source>
        <dbReference type="Proteomes" id="UP000233398"/>
    </source>
</evidence>
<organism evidence="2 3">
    <name type="scientific">Rhodohalobacter barkolensis</name>
    <dbReference type="NCBI Taxonomy" id="2053187"/>
    <lineage>
        <taxon>Bacteria</taxon>
        <taxon>Pseudomonadati</taxon>
        <taxon>Balneolota</taxon>
        <taxon>Balneolia</taxon>
        <taxon>Balneolales</taxon>
        <taxon>Balneolaceae</taxon>
        <taxon>Rhodohalobacter</taxon>
    </lineage>
</organism>
<reference evidence="2 3" key="1">
    <citation type="submission" date="2017-11" db="EMBL/GenBank/DDBJ databases">
        <title>Rhodohalobacter 15182 sp. nov., isolated from a salt lake.</title>
        <authorList>
            <person name="Han S."/>
        </authorList>
    </citation>
    <scope>NUCLEOTIDE SEQUENCE [LARGE SCALE GENOMIC DNA]</scope>
    <source>
        <strain evidence="2 3">15182</strain>
    </source>
</reference>
<dbReference type="InterPro" id="IPR021428">
    <property type="entry name" value="DUF3078"/>
</dbReference>
<accession>A0A2N0VHF3</accession>
<dbReference type="EMBL" id="PISP01000002">
    <property type="protein sequence ID" value="PKD43620.1"/>
    <property type="molecule type" value="Genomic_DNA"/>
</dbReference>
<evidence type="ECO:0000313" key="2">
    <source>
        <dbReference type="EMBL" id="PKD43620.1"/>
    </source>
</evidence>
<dbReference type="Proteomes" id="UP000233398">
    <property type="component" value="Unassembled WGS sequence"/>
</dbReference>
<evidence type="ECO:0000256" key="1">
    <source>
        <dbReference type="SAM" id="SignalP"/>
    </source>
</evidence>
<protein>
    <recommendedName>
        <fullName evidence="4">DUF3078 domain-containing protein</fullName>
    </recommendedName>
</protein>
<sequence length="290" mass="32219">MKKLSLLLLLLLSTTFTIQAQDVAIPDSLDGWDLSWVAGLNGSQAAYSNWSQGGINNLAFTGNSAYTAAYKKERFAYIFELNTRYGQTKIEGEGVRKTDDRLSVRNRFLYDLGADRQSDFKLFGNINFRTQFAKGYEYGEAPDGSDIFISEFMAPGYLSENAGLAYVPSDNFSLETGLGLQQTFVRNESLSTLYGLDEGDTFRNEAGLTFAVAYDRKLGTNLSLSSSLEMFTNLNTAISSTDVFVTNQFTGKINDFMNASLRLDFIYDDDYSKELQVAQVLSVGVSFILI</sequence>
<dbReference type="AlphaFoldDB" id="A0A2N0VHF3"/>
<gene>
    <name evidence="2" type="ORF">CWD77_08620</name>
</gene>
<name>A0A2N0VHF3_9BACT</name>
<feature type="chain" id="PRO_5014722295" description="DUF3078 domain-containing protein" evidence="1">
    <location>
        <begin position="21"/>
        <end position="290"/>
    </location>
</feature>
<dbReference type="OrthoDB" id="1495718at2"/>